<proteinExistence type="predicted"/>
<organism evidence="1">
    <name type="scientific">Candidatus Methanophaga sp. ANME-1 ERB7</name>
    <dbReference type="NCBI Taxonomy" id="2759913"/>
    <lineage>
        <taxon>Archaea</taxon>
        <taxon>Methanobacteriati</taxon>
        <taxon>Methanobacteriota</taxon>
        <taxon>Stenosarchaea group</taxon>
        <taxon>Methanomicrobia</taxon>
        <taxon>Candidatus Methanophagales</taxon>
        <taxon>Candidatus Methanophagaceae</taxon>
        <taxon>Candidatus Methanophaga</taxon>
    </lineage>
</organism>
<dbReference type="AlphaFoldDB" id="A0A7G9Z1Y0"/>
<evidence type="ECO:0000313" key="1">
    <source>
        <dbReference type="EMBL" id="QNO54264.1"/>
    </source>
</evidence>
<name>A0A7G9Z1Y0_9EURY</name>
<gene>
    <name evidence="1" type="ORF">FGBIHFOD_00004</name>
</gene>
<sequence>MHCAVAKLKSAASELIFLMMIRGPAQCSESYELIWIVNGWQLIKMEAVEGIVKIGDKEELKIGDLMKKEKRQNGC</sequence>
<protein>
    <submittedName>
        <fullName evidence="1">Uncharacterized protein</fullName>
    </submittedName>
</protein>
<dbReference type="EMBL" id="MT631574">
    <property type="protein sequence ID" value="QNO54264.1"/>
    <property type="molecule type" value="Genomic_DNA"/>
</dbReference>
<reference evidence="1" key="1">
    <citation type="submission" date="2020-06" db="EMBL/GenBank/DDBJ databases">
        <title>Unique genomic features of the anaerobic methanotrophic archaea.</title>
        <authorList>
            <person name="Chadwick G.L."/>
            <person name="Skennerton C.T."/>
            <person name="Laso-Perez R."/>
            <person name="Leu A.O."/>
            <person name="Speth D.R."/>
            <person name="Yu H."/>
            <person name="Morgan-Lang C."/>
            <person name="Hatzenpichler R."/>
            <person name="Goudeau D."/>
            <person name="Malmstrom R."/>
            <person name="Brazelton W.J."/>
            <person name="Woyke T."/>
            <person name="Hallam S.J."/>
            <person name="Tyson G.W."/>
            <person name="Wegener G."/>
            <person name="Boetius A."/>
            <person name="Orphan V."/>
        </authorList>
    </citation>
    <scope>NUCLEOTIDE SEQUENCE</scope>
</reference>
<accession>A0A7G9Z1Y0</accession>